<evidence type="ECO:0000256" key="6">
    <source>
        <dbReference type="ARBA" id="ARBA00022490"/>
    </source>
</evidence>
<comment type="similarity">
    <text evidence="3">Belongs to the PHAX family.</text>
</comment>
<evidence type="ECO:0000256" key="10">
    <source>
        <dbReference type="ARBA" id="ARBA00030834"/>
    </source>
</evidence>
<evidence type="ECO:0000256" key="9">
    <source>
        <dbReference type="ARBA" id="ARBA00023242"/>
    </source>
</evidence>
<protein>
    <recommendedName>
        <fullName evidence="4">Phosphorylated adapter RNA export protein</fullName>
    </recommendedName>
    <alternativeName>
        <fullName evidence="10">RNA U small nuclear RNA export adapter protein</fullName>
    </alternativeName>
</protein>
<dbReference type="Gramene" id="PSR91756">
    <property type="protein sequence ID" value="PSR91756"/>
    <property type="gene ID" value="CEY00_Acc29103"/>
</dbReference>
<sequence>MERGESILDAIFDEDNFEDVQDVEMMDIEEGELVGHDSETELGKNVGGDIHAVNQESGSKNKKKQNKKKRKNRRKKGSSGPNVIDIDRFVLDVCRHLKEKKTYLVYTAVGRLGVSALSDLVKEVDAIQACGGQKTADGRRLRFGGGILWSVLKTRDPNAYEEIMRKGKEFEKQFRQQNVRQRPMQNKEASPKRTGPTSTNQTAAITSDSSPRAPDVENQVEQSNVEAKRVSVHDRIRVPVTYDDLLGKEDPEDESR</sequence>
<evidence type="ECO:0000313" key="14">
    <source>
        <dbReference type="Proteomes" id="UP000241394"/>
    </source>
</evidence>
<evidence type="ECO:0000259" key="12">
    <source>
        <dbReference type="Pfam" id="PF10258"/>
    </source>
</evidence>
<evidence type="ECO:0000256" key="1">
    <source>
        <dbReference type="ARBA" id="ARBA00004123"/>
    </source>
</evidence>
<keyword evidence="6" id="KW-0963">Cytoplasm</keyword>
<evidence type="ECO:0000313" key="13">
    <source>
        <dbReference type="EMBL" id="PSR91756.1"/>
    </source>
</evidence>
<dbReference type="GO" id="GO:0005737">
    <property type="term" value="C:cytoplasm"/>
    <property type="evidence" value="ECO:0007669"/>
    <property type="project" value="UniProtKB-SubCell"/>
</dbReference>
<dbReference type="GO" id="GO:0003723">
    <property type="term" value="F:RNA binding"/>
    <property type="evidence" value="ECO:0007669"/>
    <property type="project" value="UniProtKB-KW"/>
</dbReference>
<feature type="domain" description="Phosphorylated adapter RNA export protein RNA-binding" evidence="12">
    <location>
        <begin position="90"/>
        <end position="169"/>
    </location>
</feature>
<feature type="compositionally biased region" description="Basic and acidic residues" evidence="11">
    <location>
        <begin position="245"/>
        <end position="256"/>
    </location>
</feature>
<dbReference type="PANTHER" id="PTHR13135:SF0">
    <property type="entry name" value="PHOSPHORYLATED ADAPTER RNA EXPORT PROTEIN"/>
    <property type="match status" value="1"/>
</dbReference>
<dbReference type="OrthoDB" id="20573at2759"/>
<gene>
    <name evidence="13" type="ORF">CEY00_Acc29103</name>
</gene>
<reference evidence="13 14" key="1">
    <citation type="submission" date="2017-07" db="EMBL/GenBank/DDBJ databases">
        <title>An improved, manually edited Actinidia chinensis var. chinensis (kiwifruit) genome highlights the challenges associated with draft genomes and gene prediction in plants.</title>
        <authorList>
            <person name="Pilkington S."/>
            <person name="Crowhurst R."/>
            <person name="Hilario E."/>
            <person name="Nardozza S."/>
            <person name="Fraser L."/>
            <person name="Peng Y."/>
            <person name="Gunaseelan K."/>
            <person name="Simpson R."/>
            <person name="Tahir J."/>
            <person name="Deroles S."/>
            <person name="Templeton K."/>
            <person name="Luo Z."/>
            <person name="Davy M."/>
            <person name="Cheng C."/>
            <person name="Mcneilage M."/>
            <person name="Scaglione D."/>
            <person name="Liu Y."/>
            <person name="Zhang Q."/>
            <person name="Datson P."/>
            <person name="De Silva N."/>
            <person name="Gardiner S."/>
            <person name="Bassett H."/>
            <person name="Chagne D."/>
            <person name="Mccallum J."/>
            <person name="Dzierzon H."/>
            <person name="Deng C."/>
            <person name="Wang Y.-Y."/>
            <person name="Barron N."/>
            <person name="Manako K."/>
            <person name="Bowen J."/>
            <person name="Foster T."/>
            <person name="Erridge Z."/>
            <person name="Tiffin H."/>
            <person name="Waite C."/>
            <person name="Davies K."/>
            <person name="Grierson E."/>
            <person name="Laing W."/>
            <person name="Kirk R."/>
            <person name="Chen X."/>
            <person name="Wood M."/>
            <person name="Montefiori M."/>
            <person name="Brummell D."/>
            <person name="Schwinn K."/>
            <person name="Catanach A."/>
            <person name="Fullerton C."/>
            <person name="Li D."/>
            <person name="Meiyalaghan S."/>
            <person name="Nieuwenhuizen N."/>
            <person name="Read N."/>
            <person name="Prakash R."/>
            <person name="Hunter D."/>
            <person name="Zhang H."/>
            <person name="Mckenzie M."/>
            <person name="Knabel M."/>
            <person name="Harris A."/>
            <person name="Allan A."/>
            <person name="Chen A."/>
            <person name="Janssen B."/>
            <person name="Plunkett B."/>
            <person name="Dwamena C."/>
            <person name="Voogd C."/>
            <person name="Leif D."/>
            <person name="Lafferty D."/>
            <person name="Souleyre E."/>
            <person name="Varkonyi-Gasic E."/>
            <person name="Gambi F."/>
            <person name="Hanley J."/>
            <person name="Yao J.-L."/>
            <person name="Cheung J."/>
            <person name="David K."/>
            <person name="Warren B."/>
            <person name="Marsh K."/>
            <person name="Snowden K."/>
            <person name="Lin-Wang K."/>
            <person name="Brian L."/>
            <person name="Martinez-Sanchez M."/>
            <person name="Wang M."/>
            <person name="Ileperuma N."/>
            <person name="Macnee N."/>
            <person name="Campin R."/>
            <person name="Mcatee P."/>
            <person name="Drummond R."/>
            <person name="Espley R."/>
            <person name="Ireland H."/>
            <person name="Wu R."/>
            <person name="Atkinson R."/>
            <person name="Karunairetnam S."/>
            <person name="Bulley S."/>
            <person name="Chunkath S."/>
            <person name="Hanley Z."/>
            <person name="Storey R."/>
            <person name="Thrimawithana A."/>
            <person name="Thomson S."/>
            <person name="David C."/>
            <person name="Testolin R."/>
        </authorList>
    </citation>
    <scope>NUCLEOTIDE SEQUENCE [LARGE SCALE GENOMIC DNA]</scope>
    <source>
        <strain evidence="14">cv. Red5</strain>
        <tissue evidence="13">Young leaf</tissue>
    </source>
</reference>
<dbReference type="OMA" id="MEGEHNI"/>
<dbReference type="InterPro" id="IPR019385">
    <property type="entry name" value="PHAX_RNA-binding_domain"/>
</dbReference>
<feature type="compositionally biased region" description="Polar residues" evidence="11">
    <location>
        <begin position="175"/>
        <end position="188"/>
    </location>
</feature>
<dbReference type="InParanoid" id="A0A2R6PIQ7"/>
<organism evidence="13 14">
    <name type="scientific">Actinidia chinensis var. chinensis</name>
    <name type="common">Chinese soft-hair kiwi</name>
    <dbReference type="NCBI Taxonomy" id="1590841"/>
    <lineage>
        <taxon>Eukaryota</taxon>
        <taxon>Viridiplantae</taxon>
        <taxon>Streptophyta</taxon>
        <taxon>Embryophyta</taxon>
        <taxon>Tracheophyta</taxon>
        <taxon>Spermatophyta</taxon>
        <taxon>Magnoliopsida</taxon>
        <taxon>eudicotyledons</taxon>
        <taxon>Gunneridae</taxon>
        <taxon>Pentapetalae</taxon>
        <taxon>asterids</taxon>
        <taxon>Ericales</taxon>
        <taxon>Actinidiaceae</taxon>
        <taxon>Actinidia</taxon>
    </lineage>
</organism>
<accession>A0A2R6PIQ7</accession>
<feature type="compositionally biased region" description="Basic and acidic residues" evidence="11">
    <location>
        <begin position="33"/>
        <end position="42"/>
    </location>
</feature>
<keyword evidence="5" id="KW-0813">Transport</keyword>
<evidence type="ECO:0000256" key="11">
    <source>
        <dbReference type="SAM" id="MobiDB-lite"/>
    </source>
</evidence>
<feature type="compositionally biased region" description="Polar residues" evidence="11">
    <location>
        <begin position="195"/>
        <end position="210"/>
    </location>
</feature>
<feature type="compositionally biased region" description="Basic residues" evidence="11">
    <location>
        <begin position="60"/>
        <end position="77"/>
    </location>
</feature>
<evidence type="ECO:0000256" key="4">
    <source>
        <dbReference type="ARBA" id="ARBA00016856"/>
    </source>
</evidence>
<reference evidence="14" key="2">
    <citation type="journal article" date="2018" name="BMC Genomics">
        <title>A manually annotated Actinidia chinensis var. chinensis (kiwifruit) genome highlights the challenges associated with draft genomes and gene prediction in plants.</title>
        <authorList>
            <person name="Pilkington S.M."/>
            <person name="Crowhurst R."/>
            <person name="Hilario E."/>
            <person name="Nardozza S."/>
            <person name="Fraser L."/>
            <person name="Peng Y."/>
            <person name="Gunaseelan K."/>
            <person name="Simpson R."/>
            <person name="Tahir J."/>
            <person name="Deroles S.C."/>
            <person name="Templeton K."/>
            <person name="Luo Z."/>
            <person name="Davy M."/>
            <person name="Cheng C."/>
            <person name="McNeilage M."/>
            <person name="Scaglione D."/>
            <person name="Liu Y."/>
            <person name="Zhang Q."/>
            <person name="Datson P."/>
            <person name="De Silva N."/>
            <person name="Gardiner S.E."/>
            <person name="Bassett H."/>
            <person name="Chagne D."/>
            <person name="McCallum J."/>
            <person name="Dzierzon H."/>
            <person name="Deng C."/>
            <person name="Wang Y.Y."/>
            <person name="Barron L."/>
            <person name="Manako K."/>
            <person name="Bowen J."/>
            <person name="Foster T.M."/>
            <person name="Erridge Z.A."/>
            <person name="Tiffin H."/>
            <person name="Waite C.N."/>
            <person name="Davies K.M."/>
            <person name="Grierson E.P."/>
            <person name="Laing W.A."/>
            <person name="Kirk R."/>
            <person name="Chen X."/>
            <person name="Wood M."/>
            <person name="Montefiori M."/>
            <person name="Brummell D.A."/>
            <person name="Schwinn K.E."/>
            <person name="Catanach A."/>
            <person name="Fullerton C."/>
            <person name="Li D."/>
            <person name="Meiyalaghan S."/>
            <person name="Nieuwenhuizen N."/>
            <person name="Read N."/>
            <person name="Prakash R."/>
            <person name="Hunter D."/>
            <person name="Zhang H."/>
            <person name="McKenzie M."/>
            <person name="Knabel M."/>
            <person name="Harris A."/>
            <person name="Allan A.C."/>
            <person name="Gleave A."/>
            <person name="Chen A."/>
            <person name="Janssen B.J."/>
            <person name="Plunkett B."/>
            <person name="Ampomah-Dwamena C."/>
            <person name="Voogd C."/>
            <person name="Leif D."/>
            <person name="Lafferty D."/>
            <person name="Souleyre E.J.F."/>
            <person name="Varkonyi-Gasic E."/>
            <person name="Gambi F."/>
            <person name="Hanley J."/>
            <person name="Yao J.L."/>
            <person name="Cheung J."/>
            <person name="David K.M."/>
            <person name="Warren B."/>
            <person name="Marsh K."/>
            <person name="Snowden K.C."/>
            <person name="Lin-Wang K."/>
            <person name="Brian L."/>
            <person name="Martinez-Sanchez M."/>
            <person name="Wang M."/>
            <person name="Ileperuma N."/>
            <person name="Macnee N."/>
            <person name="Campin R."/>
            <person name="McAtee P."/>
            <person name="Drummond R.S.M."/>
            <person name="Espley R.V."/>
            <person name="Ireland H.S."/>
            <person name="Wu R."/>
            <person name="Atkinson R.G."/>
            <person name="Karunairetnam S."/>
            <person name="Bulley S."/>
            <person name="Chunkath S."/>
            <person name="Hanley Z."/>
            <person name="Storey R."/>
            <person name="Thrimawithana A.H."/>
            <person name="Thomson S."/>
            <person name="David C."/>
            <person name="Testolin R."/>
            <person name="Huang H."/>
            <person name="Hellens R.P."/>
            <person name="Schaffer R.J."/>
        </authorList>
    </citation>
    <scope>NUCLEOTIDE SEQUENCE [LARGE SCALE GENOMIC DNA]</scope>
    <source>
        <strain evidence="14">cv. Red5</strain>
    </source>
</reference>
<dbReference type="GO" id="GO:0006408">
    <property type="term" value="P:snRNA export from nucleus"/>
    <property type="evidence" value="ECO:0007669"/>
    <property type="project" value="InterPro"/>
</dbReference>
<evidence type="ECO:0000256" key="5">
    <source>
        <dbReference type="ARBA" id="ARBA00022448"/>
    </source>
</evidence>
<comment type="caution">
    <text evidence="13">The sequence shown here is derived from an EMBL/GenBank/DDBJ whole genome shotgun (WGS) entry which is preliminary data.</text>
</comment>
<dbReference type="InterPro" id="IPR038092">
    <property type="entry name" value="PHAX_RNA-binding_sf"/>
</dbReference>
<keyword evidence="8" id="KW-0653">Protein transport</keyword>
<dbReference type="STRING" id="1590841.A0A2R6PIQ7"/>
<evidence type="ECO:0000256" key="7">
    <source>
        <dbReference type="ARBA" id="ARBA00022884"/>
    </source>
</evidence>
<keyword evidence="9" id="KW-0539">Nucleus</keyword>
<evidence type="ECO:0000256" key="2">
    <source>
        <dbReference type="ARBA" id="ARBA00004496"/>
    </source>
</evidence>
<dbReference type="PANTHER" id="PTHR13135">
    <property type="entry name" value="CYTOSOLIC RESINIFERATOXIN BINDING PROTEIN RBP-26"/>
    <property type="match status" value="1"/>
</dbReference>
<name>A0A2R6PIQ7_ACTCC</name>
<dbReference type="EMBL" id="NKQK01000025">
    <property type="protein sequence ID" value="PSR91756.1"/>
    <property type="molecule type" value="Genomic_DNA"/>
</dbReference>
<dbReference type="FunCoup" id="A0A2R6PIQ7">
    <property type="interactions" value="1804"/>
</dbReference>
<evidence type="ECO:0000256" key="8">
    <source>
        <dbReference type="ARBA" id="ARBA00022927"/>
    </source>
</evidence>
<keyword evidence="7" id="KW-0694">RNA-binding</keyword>
<feature type="region of interest" description="Disordered" evidence="11">
    <location>
        <begin position="33"/>
        <end position="80"/>
    </location>
</feature>
<feature type="region of interest" description="Disordered" evidence="11">
    <location>
        <begin position="175"/>
        <end position="232"/>
    </location>
</feature>
<dbReference type="Gene3D" id="1.10.10.1440">
    <property type="entry name" value="PHAX RNA-binding domain"/>
    <property type="match status" value="1"/>
</dbReference>
<comment type="subcellular location">
    <subcellularLocation>
        <location evidence="2">Cytoplasm</location>
    </subcellularLocation>
    <subcellularLocation>
        <location evidence="1">Nucleus</location>
    </subcellularLocation>
</comment>
<proteinExistence type="inferred from homology"/>
<dbReference type="AlphaFoldDB" id="A0A2R6PIQ7"/>
<dbReference type="GO" id="GO:0005634">
    <property type="term" value="C:nucleus"/>
    <property type="evidence" value="ECO:0007669"/>
    <property type="project" value="UniProtKB-SubCell"/>
</dbReference>
<dbReference type="Pfam" id="PF10258">
    <property type="entry name" value="PHAX_RNA-bd"/>
    <property type="match status" value="1"/>
</dbReference>
<dbReference type="InterPro" id="IPR039047">
    <property type="entry name" value="PHAX"/>
</dbReference>
<evidence type="ECO:0000256" key="3">
    <source>
        <dbReference type="ARBA" id="ARBA00006094"/>
    </source>
</evidence>
<dbReference type="GO" id="GO:0015031">
    <property type="term" value="P:protein transport"/>
    <property type="evidence" value="ECO:0007669"/>
    <property type="project" value="UniProtKB-KW"/>
</dbReference>
<dbReference type="Proteomes" id="UP000241394">
    <property type="component" value="Chromosome LG25"/>
</dbReference>
<keyword evidence="14" id="KW-1185">Reference proteome</keyword>
<feature type="region of interest" description="Disordered" evidence="11">
    <location>
        <begin position="237"/>
        <end position="256"/>
    </location>
</feature>